<accession>A0A8X7CF04</accession>
<protein>
    <submittedName>
        <fullName evidence="1">Uncharacterized protein</fullName>
    </submittedName>
</protein>
<proteinExistence type="predicted"/>
<name>A0A8X7CF04_9ARAC</name>
<dbReference type="AlphaFoldDB" id="A0A8X7CF04"/>
<dbReference type="Proteomes" id="UP000886998">
    <property type="component" value="Unassembled WGS sequence"/>
</dbReference>
<organism evidence="1 2">
    <name type="scientific">Trichonephila inaurata madagascariensis</name>
    <dbReference type="NCBI Taxonomy" id="2747483"/>
    <lineage>
        <taxon>Eukaryota</taxon>
        <taxon>Metazoa</taxon>
        <taxon>Ecdysozoa</taxon>
        <taxon>Arthropoda</taxon>
        <taxon>Chelicerata</taxon>
        <taxon>Arachnida</taxon>
        <taxon>Araneae</taxon>
        <taxon>Araneomorphae</taxon>
        <taxon>Entelegynae</taxon>
        <taxon>Araneoidea</taxon>
        <taxon>Nephilidae</taxon>
        <taxon>Trichonephila</taxon>
        <taxon>Trichonephila inaurata</taxon>
    </lineage>
</organism>
<evidence type="ECO:0000313" key="1">
    <source>
        <dbReference type="EMBL" id="GFY66723.1"/>
    </source>
</evidence>
<comment type="caution">
    <text evidence="1">The sequence shown here is derived from an EMBL/GenBank/DDBJ whole genome shotgun (WGS) entry which is preliminary data.</text>
</comment>
<sequence length="109" mass="12564">MKKNSITFTLIPQPFGYGVNKITCVLATKSRMGGRGTNTSLKMCVAVKIFLMEPENSVHRTHTRRRIRRSYMNCVGRVPQMESESRSMHREQRSSHKVGLHILFEVISR</sequence>
<evidence type="ECO:0000313" key="2">
    <source>
        <dbReference type="Proteomes" id="UP000886998"/>
    </source>
</evidence>
<dbReference type="EMBL" id="BMAV01016222">
    <property type="protein sequence ID" value="GFY66723.1"/>
    <property type="molecule type" value="Genomic_DNA"/>
</dbReference>
<keyword evidence="2" id="KW-1185">Reference proteome</keyword>
<reference evidence="1" key="1">
    <citation type="submission" date="2020-08" db="EMBL/GenBank/DDBJ databases">
        <title>Multicomponent nature underlies the extraordinary mechanical properties of spider dragline silk.</title>
        <authorList>
            <person name="Kono N."/>
            <person name="Nakamura H."/>
            <person name="Mori M."/>
            <person name="Yoshida Y."/>
            <person name="Ohtoshi R."/>
            <person name="Malay A.D."/>
            <person name="Moran D.A.P."/>
            <person name="Tomita M."/>
            <person name="Numata K."/>
            <person name="Arakawa K."/>
        </authorList>
    </citation>
    <scope>NUCLEOTIDE SEQUENCE</scope>
</reference>
<gene>
    <name evidence="1" type="ORF">TNIN_390071</name>
</gene>